<dbReference type="OrthoDB" id="9801609at2"/>
<dbReference type="InParanoid" id="A0A5Q0BPN2"/>
<dbReference type="InterPro" id="IPR028098">
    <property type="entry name" value="Glyco_trans_4-like_N"/>
</dbReference>
<keyword evidence="1" id="KW-0328">Glycosyltransferase</keyword>
<dbReference type="CDD" id="cd03801">
    <property type="entry name" value="GT4_PimA-like"/>
    <property type="match status" value="1"/>
</dbReference>
<evidence type="ECO:0000256" key="2">
    <source>
        <dbReference type="ARBA" id="ARBA00022679"/>
    </source>
</evidence>
<feature type="domain" description="Glycosyltransferase subfamily 4-like N-terminal" evidence="4">
    <location>
        <begin position="28"/>
        <end position="192"/>
    </location>
</feature>
<dbReference type="PANTHER" id="PTHR12526">
    <property type="entry name" value="GLYCOSYLTRANSFERASE"/>
    <property type="match status" value="1"/>
</dbReference>
<gene>
    <name evidence="5" type="ORF">F6R98_14505</name>
</gene>
<dbReference type="Pfam" id="PF13439">
    <property type="entry name" value="Glyco_transf_4"/>
    <property type="match status" value="1"/>
</dbReference>
<dbReference type="Pfam" id="PF00534">
    <property type="entry name" value="Glycos_transf_1"/>
    <property type="match status" value="1"/>
</dbReference>
<dbReference type="KEGG" id="mmob:F6R98_14505"/>
<dbReference type="AlphaFoldDB" id="A0A5Q0BPN2"/>
<dbReference type="GO" id="GO:0016757">
    <property type="term" value="F:glycosyltransferase activity"/>
    <property type="evidence" value="ECO:0007669"/>
    <property type="project" value="UniProtKB-KW"/>
</dbReference>
<name>A0A5Q0BPN2_9GAMM</name>
<dbReference type="InterPro" id="IPR001296">
    <property type="entry name" value="Glyco_trans_1"/>
</dbReference>
<evidence type="ECO:0000259" key="3">
    <source>
        <dbReference type="Pfam" id="PF00534"/>
    </source>
</evidence>
<keyword evidence="6" id="KW-1185">Reference proteome</keyword>
<evidence type="ECO:0000313" key="5">
    <source>
        <dbReference type="EMBL" id="QFY43686.1"/>
    </source>
</evidence>
<proteinExistence type="predicted"/>
<evidence type="ECO:0000259" key="4">
    <source>
        <dbReference type="Pfam" id="PF13439"/>
    </source>
</evidence>
<reference evidence="5 6" key="1">
    <citation type="submission" date="2019-09" db="EMBL/GenBank/DDBJ databases">
        <title>Ecophysiology of the spiral-shaped methanotroph Methylospira mobilis as revealed by the complete genome sequence.</title>
        <authorList>
            <person name="Oshkin I.Y."/>
            <person name="Dedysh S.N."/>
            <person name="Miroshnikov K."/>
            <person name="Danilova O.V."/>
            <person name="Hakobyan A."/>
            <person name="Liesack W."/>
        </authorList>
    </citation>
    <scope>NUCLEOTIDE SEQUENCE [LARGE SCALE GENOMIC DNA]</scope>
    <source>
        <strain evidence="5 6">Shm1</strain>
    </source>
</reference>
<accession>A0A5Q0BPN2</accession>
<dbReference type="Proteomes" id="UP000325755">
    <property type="component" value="Chromosome"/>
</dbReference>
<feature type="domain" description="Glycosyl transferase family 1" evidence="3">
    <location>
        <begin position="213"/>
        <end position="372"/>
    </location>
</feature>
<dbReference type="PANTHER" id="PTHR12526:SF510">
    <property type="entry name" value="D-INOSITOL 3-PHOSPHATE GLYCOSYLTRANSFERASE"/>
    <property type="match status" value="1"/>
</dbReference>
<dbReference type="EMBL" id="CP044205">
    <property type="protein sequence ID" value="QFY43686.1"/>
    <property type="molecule type" value="Genomic_DNA"/>
</dbReference>
<organism evidence="5 6">
    <name type="scientific">Candidatus Methylospira mobilis</name>
    <dbReference type="NCBI Taxonomy" id="1808979"/>
    <lineage>
        <taxon>Bacteria</taxon>
        <taxon>Pseudomonadati</taxon>
        <taxon>Pseudomonadota</taxon>
        <taxon>Gammaproteobacteria</taxon>
        <taxon>Methylococcales</taxon>
        <taxon>Methylococcaceae</taxon>
        <taxon>Candidatus Methylospira</taxon>
    </lineage>
</organism>
<dbReference type="FunCoup" id="A0A5Q0BPN2">
    <property type="interactions" value="68"/>
</dbReference>
<evidence type="ECO:0000313" key="6">
    <source>
        <dbReference type="Proteomes" id="UP000325755"/>
    </source>
</evidence>
<dbReference type="SUPFAM" id="SSF53756">
    <property type="entry name" value="UDP-Glycosyltransferase/glycogen phosphorylase"/>
    <property type="match status" value="1"/>
</dbReference>
<keyword evidence="2 5" id="KW-0808">Transferase</keyword>
<evidence type="ECO:0000256" key="1">
    <source>
        <dbReference type="ARBA" id="ARBA00022676"/>
    </source>
</evidence>
<protein>
    <submittedName>
        <fullName evidence="5">Glycosyltransferase family 4 protein</fullName>
    </submittedName>
</protein>
<sequence>MKTAVAESTQLQRLKIAVLNRQFTSRAGGAEHYSVRMVELLAQRHDIHVYAQQIEHVCPGVSYHRVPLLLARPRWLNQLWFAVYTWWRTRANAFDIVHSHENTWHGQVQTVHVQPIKQGLFFNRKGWRLAKRRLQVATSPRLWTYLLLEKARFSPRPGRVAIAVSLSTLSDLLREYPLLQDHAIALSPGVDLPALAPTPDERASQRNFARLGLGLPQQGYQILFIGNDANKKGLPTLMRALATLPDAVHLTAITHRTHIPALQAQAQALTISSRVHFLEQLADITPAYRSADMLAHPTHEDSFGMVVLEAMAHALPVVVSAPRWCGIAAELQAGKQALFLENPDDAPALAALVTQILTDAALAERLARAGRSFAENHNWSAKALQQEAIYYRIYRKPGKSHRIVFPIQYQ</sequence>
<dbReference type="Gene3D" id="3.40.50.2000">
    <property type="entry name" value="Glycogen Phosphorylase B"/>
    <property type="match status" value="2"/>
</dbReference>